<evidence type="ECO:0000256" key="4">
    <source>
        <dbReference type="ARBA" id="ARBA00023136"/>
    </source>
</evidence>
<keyword evidence="2 7" id="KW-0812">Transmembrane</keyword>
<feature type="transmembrane region" description="Helical" evidence="7">
    <location>
        <begin position="134"/>
        <end position="163"/>
    </location>
</feature>
<dbReference type="AlphaFoldDB" id="A0AAD9S572"/>
<sequence>MSSTSSAPGGSDSLSKESQSGMVMIVSAVLTGLSTIVVLLRLYTRHVILGTAGADDWTMGLAQLLSIAAGTSTILEAHYGLGRHLATLSQENVVRSLECLFAVIFSYNIGMNVIKVSFLLQYRRIFPSRTLRIVCFWGLVFVGLWTVIQGVLLSITCIPLATIQPSTASWCLDTLPIWEFTSSVGLITDFAIFLVPLPEIWKLPIASRQRIVLFAIFGLGFFVCIVSIIRIPTLQAASKAADPTADNVSAALWTLTELNAAILCSSLPVLRPLVFKSTGRGSKRTITGPNNPSKQGSKGEALELTTTSRRKTMRSTVTGLNNESSDELVTSTIDELIYVSGEPGSRRGAGYNTAALTDDNAAELGQAVQTWDYNDKRERTN</sequence>
<feature type="compositionally biased region" description="Polar residues" evidence="6">
    <location>
        <begin position="284"/>
        <end position="296"/>
    </location>
</feature>
<evidence type="ECO:0000256" key="6">
    <source>
        <dbReference type="SAM" id="MobiDB-lite"/>
    </source>
</evidence>
<organism evidence="9 10">
    <name type="scientific">Phomopsis amygdali</name>
    <name type="common">Fusicoccum amygdali</name>
    <dbReference type="NCBI Taxonomy" id="1214568"/>
    <lineage>
        <taxon>Eukaryota</taxon>
        <taxon>Fungi</taxon>
        <taxon>Dikarya</taxon>
        <taxon>Ascomycota</taxon>
        <taxon>Pezizomycotina</taxon>
        <taxon>Sordariomycetes</taxon>
        <taxon>Sordariomycetidae</taxon>
        <taxon>Diaporthales</taxon>
        <taxon>Diaporthaceae</taxon>
        <taxon>Diaporthe</taxon>
    </lineage>
</organism>
<gene>
    <name evidence="9" type="ORF">N8I77_011240</name>
</gene>
<dbReference type="Pfam" id="PF20684">
    <property type="entry name" value="Fung_rhodopsin"/>
    <property type="match status" value="1"/>
</dbReference>
<feature type="transmembrane region" description="Helical" evidence="7">
    <location>
        <begin position="20"/>
        <end position="40"/>
    </location>
</feature>
<dbReference type="InterPro" id="IPR049326">
    <property type="entry name" value="Rhodopsin_dom_fungi"/>
</dbReference>
<feature type="region of interest" description="Disordered" evidence="6">
    <location>
        <begin position="279"/>
        <end position="302"/>
    </location>
</feature>
<evidence type="ECO:0000313" key="9">
    <source>
        <dbReference type="EMBL" id="KAK2599489.1"/>
    </source>
</evidence>
<dbReference type="PANTHER" id="PTHR33048:SF47">
    <property type="entry name" value="INTEGRAL MEMBRANE PROTEIN-RELATED"/>
    <property type="match status" value="1"/>
</dbReference>
<comment type="similarity">
    <text evidence="5">Belongs to the SAT4 family.</text>
</comment>
<evidence type="ECO:0000256" key="1">
    <source>
        <dbReference type="ARBA" id="ARBA00004141"/>
    </source>
</evidence>
<feature type="transmembrane region" description="Helical" evidence="7">
    <location>
        <begin position="101"/>
        <end position="122"/>
    </location>
</feature>
<evidence type="ECO:0000313" key="10">
    <source>
        <dbReference type="Proteomes" id="UP001265746"/>
    </source>
</evidence>
<dbReference type="PANTHER" id="PTHR33048">
    <property type="entry name" value="PTH11-LIKE INTEGRAL MEMBRANE PROTEIN (AFU_ORTHOLOGUE AFUA_5G11245)"/>
    <property type="match status" value="1"/>
</dbReference>
<dbReference type="GO" id="GO:0016020">
    <property type="term" value="C:membrane"/>
    <property type="evidence" value="ECO:0007669"/>
    <property type="project" value="UniProtKB-SubCell"/>
</dbReference>
<comment type="subcellular location">
    <subcellularLocation>
        <location evidence="1">Membrane</location>
        <topology evidence="1">Multi-pass membrane protein</topology>
    </subcellularLocation>
</comment>
<protein>
    <recommendedName>
        <fullName evidence="8">Rhodopsin domain-containing protein</fullName>
    </recommendedName>
</protein>
<feature type="transmembrane region" description="Helical" evidence="7">
    <location>
        <begin position="210"/>
        <end position="231"/>
    </location>
</feature>
<dbReference type="EMBL" id="JAUJFL010000007">
    <property type="protein sequence ID" value="KAK2599489.1"/>
    <property type="molecule type" value="Genomic_DNA"/>
</dbReference>
<evidence type="ECO:0000256" key="3">
    <source>
        <dbReference type="ARBA" id="ARBA00022989"/>
    </source>
</evidence>
<proteinExistence type="inferred from homology"/>
<feature type="transmembrane region" description="Helical" evidence="7">
    <location>
        <begin position="175"/>
        <end position="198"/>
    </location>
</feature>
<keyword evidence="10" id="KW-1185">Reference proteome</keyword>
<evidence type="ECO:0000256" key="7">
    <source>
        <dbReference type="SAM" id="Phobius"/>
    </source>
</evidence>
<keyword evidence="3 7" id="KW-1133">Transmembrane helix</keyword>
<reference evidence="9" key="1">
    <citation type="submission" date="2023-06" db="EMBL/GenBank/DDBJ databases">
        <authorList>
            <person name="Noh H."/>
        </authorList>
    </citation>
    <scope>NUCLEOTIDE SEQUENCE</scope>
    <source>
        <strain evidence="9">DUCC20226</strain>
    </source>
</reference>
<evidence type="ECO:0000256" key="5">
    <source>
        <dbReference type="ARBA" id="ARBA00038359"/>
    </source>
</evidence>
<feature type="transmembrane region" description="Helical" evidence="7">
    <location>
        <begin position="251"/>
        <end position="274"/>
    </location>
</feature>
<dbReference type="InterPro" id="IPR052337">
    <property type="entry name" value="SAT4-like"/>
</dbReference>
<feature type="transmembrane region" description="Helical" evidence="7">
    <location>
        <begin position="61"/>
        <end position="81"/>
    </location>
</feature>
<dbReference type="Proteomes" id="UP001265746">
    <property type="component" value="Unassembled WGS sequence"/>
</dbReference>
<evidence type="ECO:0000259" key="8">
    <source>
        <dbReference type="Pfam" id="PF20684"/>
    </source>
</evidence>
<accession>A0AAD9S572</accession>
<feature type="domain" description="Rhodopsin" evidence="8">
    <location>
        <begin position="40"/>
        <end position="274"/>
    </location>
</feature>
<name>A0AAD9S572_PHOAM</name>
<keyword evidence="4 7" id="KW-0472">Membrane</keyword>
<evidence type="ECO:0000256" key="2">
    <source>
        <dbReference type="ARBA" id="ARBA00022692"/>
    </source>
</evidence>
<comment type="caution">
    <text evidence="9">The sequence shown here is derived from an EMBL/GenBank/DDBJ whole genome shotgun (WGS) entry which is preliminary data.</text>
</comment>